<dbReference type="EMBL" id="FWFG01000048">
    <property type="protein sequence ID" value="SLM90474.1"/>
    <property type="molecule type" value="Genomic_DNA"/>
</dbReference>
<accession>A0A1X6WXB2</accession>
<evidence type="ECO:0000313" key="3">
    <source>
        <dbReference type="Proteomes" id="UP000195981"/>
    </source>
</evidence>
<protein>
    <submittedName>
        <fullName evidence="2">Uncharacterized protein</fullName>
    </submittedName>
</protein>
<sequence length="70" mass="6785">MRRTIIPGPLARPVLVAGFATIALTGILLGASEARAGESPVTTVSASDSAAAPAESAPVSGAAEPERSAA</sequence>
<reference evidence="2 3" key="1">
    <citation type="submission" date="2017-02" db="EMBL/GenBank/DDBJ databases">
        <authorList>
            <person name="Peterson S.W."/>
        </authorList>
    </citation>
    <scope>NUCLEOTIDE SEQUENCE [LARGE SCALE GENOMIC DNA]</scope>
    <source>
        <strain evidence="2 3">CIP104813</strain>
    </source>
</reference>
<organism evidence="2 3">
    <name type="scientific">Brachybacterium nesterenkovii</name>
    <dbReference type="NCBI Taxonomy" id="47847"/>
    <lineage>
        <taxon>Bacteria</taxon>
        <taxon>Bacillati</taxon>
        <taxon>Actinomycetota</taxon>
        <taxon>Actinomycetes</taxon>
        <taxon>Micrococcales</taxon>
        <taxon>Dermabacteraceae</taxon>
        <taxon>Brachybacterium</taxon>
    </lineage>
</organism>
<evidence type="ECO:0000313" key="2">
    <source>
        <dbReference type="EMBL" id="SLM90474.1"/>
    </source>
</evidence>
<feature type="compositionally biased region" description="Low complexity" evidence="1">
    <location>
        <begin position="39"/>
        <end position="63"/>
    </location>
</feature>
<proteinExistence type="predicted"/>
<dbReference type="Proteomes" id="UP000195981">
    <property type="component" value="Unassembled WGS sequence"/>
</dbReference>
<name>A0A1X6WXB2_9MICO</name>
<evidence type="ECO:0000256" key="1">
    <source>
        <dbReference type="SAM" id="MobiDB-lite"/>
    </source>
</evidence>
<dbReference type="RefSeq" id="WP_143276269.1">
    <property type="nucleotide sequence ID" value="NZ_FWFG01000048.1"/>
</dbReference>
<keyword evidence="3" id="KW-1185">Reference proteome</keyword>
<gene>
    <name evidence="2" type="ORF">FM110_04985</name>
</gene>
<feature type="region of interest" description="Disordered" evidence="1">
    <location>
        <begin position="38"/>
        <end position="70"/>
    </location>
</feature>
<dbReference type="AlphaFoldDB" id="A0A1X6WXB2"/>